<evidence type="ECO:0000256" key="1">
    <source>
        <dbReference type="ARBA" id="ARBA00004196"/>
    </source>
</evidence>
<evidence type="ECO:0000313" key="7">
    <source>
        <dbReference type="Proteomes" id="UP000263900"/>
    </source>
</evidence>
<dbReference type="InterPro" id="IPR008929">
    <property type="entry name" value="Chondroitin_lyas"/>
</dbReference>
<evidence type="ECO:0000259" key="5">
    <source>
        <dbReference type="Pfam" id="PF16332"/>
    </source>
</evidence>
<dbReference type="Pfam" id="PF16332">
    <property type="entry name" value="DUF4962"/>
    <property type="match status" value="1"/>
</dbReference>
<dbReference type="RefSeq" id="WP_119049280.1">
    <property type="nucleotide sequence ID" value="NZ_CP032157.1"/>
</dbReference>
<sequence length="629" mass="69220">MQIKHLLSGLLALCLSFTEPANAQTDYIGTAAKVPAHPRILLLKGEEKAIQKTIAADNNWRKVHQAILTESDAIVNKPPIERIQIGRRLLDKSREAIRRIFFLSYAYRTTGQSVYQQRAEKEMLAIAAFSDWNPSHFLDVAEMTMAMAIGYDWLYDQLSPAARTAIKEAILKKGIEPSLDPKYNSWLKAEHNWNQVCNAGMTYGAMAIYEDLPELAKQVINRAIETIVLPMADYAPNGAYPEGYGYWGYGTSFNVMFISALDKLFGKDFGLSQKPGFLQTAGYLENMTGPSGKPFNYSDAGGGGGLQPAMFWFANKQKDPSLLWVEKSRLLNSQPPSLVGDRLLPAIMLWSAGTHMEKITAPTSAMWVGKGKNPVALMRTSWTDPAAIFVGMKGGSVSVNHAHMDIGSFVMEADGVRWAMDFGMQDYESLESKGIKLFGRTQDAQRWTVFRYTNLVHNTLTVNNQHQRVEGYAPITASSAAPSFMHAVTDISAVYKGALAKANRGIAIVNKAYVVVQDEVETLNEETTIRWTLLTPANVTITGNNQATLTKDGKKLLLEVAAPGKLTMKTWSTDPPNTYDAPNPGTILTGFEVTIPANTKATITVALKPGNAADKPTDKLPPLSNWKND</sequence>
<evidence type="ECO:0000256" key="2">
    <source>
        <dbReference type="SAM" id="MobiDB-lite"/>
    </source>
</evidence>
<dbReference type="InterPro" id="IPR012480">
    <property type="entry name" value="Hepar_II_III_C"/>
</dbReference>
<dbReference type="KEGG" id="pseg:D3H65_05380"/>
<dbReference type="PANTHER" id="PTHR38045:SF1">
    <property type="entry name" value="HEPARINASE II_III-LIKE PROTEIN"/>
    <property type="match status" value="1"/>
</dbReference>
<protein>
    <submittedName>
        <fullName evidence="6">DUF4962 domain-containing protein</fullName>
    </submittedName>
</protein>
<evidence type="ECO:0000256" key="3">
    <source>
        <dbReference type="SAM" id="SignalP"/>
    </source>
</evidence>
<organism evidence="6 7">
    <name type="scientific">Paraflavitalea soli</name>
    <dbReference type="NCBI Taxonomy" id="2315862"/>
    <lineage>
        <taxon>Bacteria</taxon>
        <taxon>Pseudomonadati</taxon>
        <taxon>Bacteroidota</taxon>
        <taxon>Chitinophagia</taxon>
        <taxon>Chitinophagales</taxon>
        <taxon>Chitinophagaceae</taxon>
        <taxon>Paraflavitalea</taxon>
    </lineage>
</organism>
<name>A0A3B7MGF7_9BACT</name>
<dbReference type="Pfam" id="PF07940">
    <property type="entry name" value="Hepar_II_III_C"/>
    <property type="match status" value="1"/>
</dbReference>
<accession>A0A3B7MGF7</accession>
<feature type="signal peptide" evidence="3">
    <location>
        <begin position="1"/>
        <end position="23"/>
    </location>
</feature>
<dbReference type="PANTHER" id="PTHR38045">
    <property type="entry name" value="CHROMOSOME 1, WHOLE GENOME SHOTGUN SEQUENCE"/>
    <property type="match status" value="1"/>
</dbReference>
<dbReference type="Gene3D" id="2.70.98.70">
    <property type="match status" value="1"/>
</dbReference>
<gene>
    <name evidence="6" type="ORF">D3H65_05380</name>
</gene>
<feature type="region of interest" description="Disordered" evidence="2">
    <location>
        <begin position="610"/>
        <end position="629"/>
    </location>
</feature>
<feature type="domain" description="Heparinase II N-terminal" evidence="5">
    <location>
        <begin position="47"/>
        <end position="247"/>
    </location>
</feature>
<dbReference type="AlphaFoldDB" id="A0A3B7MGF7"/>
<evidence type="ECO:0000313" key="6">
    <source>
        <dbReference type="EMBL" id="AXY73442.1"/>
    </source>
</evidence>
<dbReference type="EMBL" id="CP032157">
    <property type="protein sequence ID" value="AXY73442.1"/>
    <property type="molecule type" value="Genomic_DNA"/>
</dbReference>
<evidence type="ECO:0000259" key="4">
    <source>
        <dbReference type="Pfam" id="PF07940"/>
    </source>
</evidence>
<feature type="domain" description="Heparinase II/III-like C-terminal" evidence="4">
    <location>
        <begin position="391"/>
        <end position="563"/>
    </location>
</feature>
<dbReference type="OrthoDB" id="175534at2"/>
<dbReference type="GO" id="GO:0030313">
    <property type="term" value="C:cell envelope"/>
    <property type="evidence" value="ECO:0007669"/>
    <property type="project" value="UniProtKB-SubCell"/>
</dbReference>
<feature type="chain" id="PRO_5017788443" evidence="3">
    <location>
        <begin position="24"/>
        <end position="629"/>
    </location>
</feature>
<dbReference type="Proteomes" id="UP000263900">
    <property type="component" value="Chromosome"/>
</dbReference>
<dbReference type="SUPFAM" id="SSF48230">
    <property type="entry name" value="Chondroitin AC/alginate lyase"/>
    <property type="match status" value="1"/>
</dbReference>
<keyword evidence="7" id="KW-1185">Reference proteome</keyword>
<dbReference type="InterPro" id="IPR032518">
    <property type="entry name" value="HepII_N"/>
</dbReference>
<comment type="subcellular location">
    <subcellularLocation>
        <location evidence="1">Cell envelope</location>
    </subcellularLocation>
</comment>
<proteinExistence type="predicted"/>
<dbReference type="Gene3D" id="1.50.10.100">
    <property type="entry name" value="Chondroitin AC/alginate lyase"/>
    <property type="match status" value="1"/>
</dbReference>
<dbReference type="GO" id="GO:0016829">
    <property type="term" value="F:lyase activity"/>
    <property type="evidence" value="ECO:0007669"/>
    <property type="project" value="InterPro"/>
</dbReference>
<reference evidence="6 7" key="1">
    <citation type="submission" date="2018-09" db="EMBL/GenBank/DDBJ databases">
        <title>Genome sequencing of strain 6GH32-13.</title>
        <authorList>
            <person name="Weon H.-Y."/>
            <person name="Heo J."/>
            <person name="Kwon S.-W."/>
        </authorList>
    </citation>
    <scope>NUCLEOTIDE SEQUENCE [LARGE SCALE GENOMIC DNA]</scope>
    <source>
        <strain evidence="6 7">5GH32-13</strain>
    </source>
</reference>
<keyword evidence="3" id="KW-0732">Signal</keyword>